<sequence length="96" mass="10404">DDGIFIVPTSGVYVFVWTIVIDIKRYRWASVELFVNGAVLELTFADSSNEALDEAGGLTIVDVTAGGHVHIMIHENSNGIGSSNGRGRISFEDYLS</sequence>
<name>A0ABV2AU13_9EUKA</name>
<dbReference type="Gene3D" id="2.60.120.40">
    <property type="match status" value="1"/>
</dbReference>
<evidence type="ECO:0000313" key="2">
    <source>
        <dbReference type="EMBL" id="MES1923142.1"/>
    </source>
</evidence>
<dbReference type="InterPro" id="IPR001073">
    <property type="entry name" value="C1q_dom"/>
</dbReference>
<feature type="non-terminal residue" evidence="2">
    <location>
        <position position="1"/>
    </location>
</feature>
<organism evidence="2 3">
    <name type="scientific">Bonamia ostreae</name>
    <dbReference type="NCBI Taxonomy" id="126728"/>
    <lineage>
        <taxon>Eukaryota</taxon>
        <taxon>Sar</taxon>
        <taxon>Rhizaria</taxon>
        <taxon>Endomyxa</taxon>
        <taxon>Ascetosporea</taxon>
        <taxon>Haplosporida</taxon>
        <taxon>Bonamia</taxon>
    </lineage>
</organism>
<evidence type="ECO:0000259" key="1">
    <source>
        <dbReference type="PROSITE" id="PS50871"/>
    </source>
</evidence>
<feature type="domain" description="C1q" evidence="1">
    <location>
        <begin position="1"/>
        <end position="96"/>
    </location>
</feature>
<dbReference type="Proteomes" id="UP001439008">
    <property type="component" value="Unassembled WGS sequence"/>
</dbReference>
<protein>
    <recommendedName>
        <fullName evidence="1">C1q domain-containing protein</fullName>
    </recommendedName>
</protein>
<proteinExistence type="predicted"/>
<dbReference type="SUPFAM" id="SSF49842">
    <property type="entry name" value="TNF-like"/>
    <property type="match status" value="1"/>
</dbReference>
<dbReference type="InterPro" id="IPR008983">
    <property type="entry name" value="Tumour_necrosis_fac-like_dom"/>
</dbReference>
<gene>
    <name evidence="2" type="ORF">MHBO_004687</name>
</gene>
<reference evidence="2 3" key="1">
    <citation type="journal article" date="2024" name="BMC Biol.">
        <title>Comparative genomics of Ascetosporea gives new insight into the evolutionary basis for animal parasitism in Rhizaria.</title>
        <authorList>
            <person name="Hiltunen Thoren M."/>
            <person name="Onut-Brannstrom I."/>
            <person name="Alfjorden A."/>
            <person name="Peckova H."/>
            <person name="Swords F."/>
            <person name="Hooper C."/>
            <person name="Holzer A.S."/>
            <person name="Bass D."/>
            <person name="Burki F."/>
        </authorList>
    </citation>
    <scope>NUCLEOTIDE SEQUENCE [LARGE SCALE GENOMIC DNA]</scope>
    <source>
        <strain evidence="2">20-A016</strain>
    </source>
</reference>
<accession>A0ABV2AU13</accession>
<dbReference type="Pfam" id="PF00386">
    <property type="entry name" value="C1q"/>
    <property type="match status" value="1"/>
</dbReference>
<dbReference type="PROSITE" id="PS50871">
    <property type="entry name" value="C1Q"/>
    <property type="match status" value="1"/>
</dbReference>
<dbReference type="EMBL" id="JBDODL010004877">
    <property type="protein sequence ID" value="MES1923142.1"/>
    <property type="molecule type" value="Genomic_DNA"/>
</dbReference>
<comment type="caution">
    <text evidence="2">The sequence shown here is derived from an EMBL/GenBank/DDBJ whole genome shotgun (WGS) entry which is preliminary data.</text>
</comment>
<keyword evidence="3" id="KW-1185">Reference proteome</keyword>
<evidence type="ECO:0000313" key="3">
    <source>
        <dbReference type="Proteomes" id="UP001439008"/>
    </source>
</evidence>